<dbReference type="STRING" id="360411.AC812_01060"/>
<dbReference type="AlphaFoldDB" id="A0A0P6XEC9"/>
<feature type="chain" id="PRO_5006133003" description="DUF2154 domain-containing protein" evidence="1">
    <location>
        <begin position="25"/>
        <end position="286"/>
    </location>
</feature>
<gene>
    <name evidence="3" type="ORF">AC812_01060</name>
</gene>
<comment type="caution">
    <text evidence="3">The sequence shown here is derived from an EMBL/GenBank/DDBJ whole genome shotgun (WGS) entry which is preliminary data.</text>
</comment>
<dbReference type="Pfam" id="PF17115">
    <property type="entry name" value="Toast_rack_N"/>
    <property type="match status" value="1"/>
</dbReference>
<dbReference type="RefSeq" id="WP_061917974.1">
    <property type="nucleotide sequence ID" value="NZ_DF967971.1"/>
</dbReference>
<dbReference type="PROSITE" id="PS51257">
    <property type="entry name" value="PROKAR_LIPOPROTEIN"/>
    <property type="match status" value="1"/>
</dbReference>
<sequence>MKIRNKHLLIFPVIALLVSSLACSFTVNLPEAKLGETQTFTISEALPEDSQTAKISIEMGAGELDIQSGSKMLIEGQIQYNISEWKPEVIRDGQNLIIRQGRKENLRIPTRDVINRWQFKLGSAPVDLDIAAGAYKGTLNLSGVALTRLNIQDGASQAEVRFDQPNPVQMESLRYRTGASEVSLIGLGYASPAFLNFEGGTGSYTLDFSGRLQQDMNASITVGVSSLKIVIPTGTPARVVITGGLNNVQPSGTWRISNNVYETEGDGPKIEINLNMGVGNLELVTQ</sequence>
<organism evidence="3 4">
    <name type="scientific">Bellilinea caldifistulae</name>
    <dbReference type="NCBI Taxonomy" id="360411"/>
    <lineage>
        <taxon>Bacteria</taxon>
        <taxon>Bacillati</taxon>
        <taxon>Chloroflexota</taxon>
        <taxon>Anaerolineae</taxon>
        <taxon>Anaerolineales</taxon>
        <taxon>Anaerolineaceae</taxon>
        <taxon>Bellilinea</taxon>
    </lineage>
</organism>
<protein>
    <recommendedName>
        <fullName evidence="2">DUF2154 domain-containing protein</fullName>
    </recommendedName>
</protein>
<reference evidence="3 4" key="1">
    <citation type="submission" date="2015-07" db="EMBL/GenBank/DDBJ databases">
        <title>Draft genome of Bellilinea caldifistulae DSM 17877.</title>
        <authorList>
            <person name="Hemp J."/>
            <person name="Ward L.M."/>
            <person name="Pace L.A."/>
            <person name="Fischer W.W."/>
        </authorList>
    </citation>
    <scope>NUCLEOTIDE SEQUENCE [LARGE SCALE GENOMIC DNA]</scope>
    <source>
        <strain evidence="3 4">GOMI-1</strain>
    </source>
</reference>
<evidence type="ECO:0000313" key="3">
    <source>
        <dbReference type="EMBL" id="KPL78568.1"/>
    </source>
</evidence>
<accession>A0A0P6XEC9</accession>
<name>A0A0P6XEC9_9CHLR</name>
<dbReference type="PATRIC" id="fig|360411.5.peg.1310"/>
<evidence type="ECO:0000313" key="4">
    <source>
        <dbReference type="Proteomes" id="UP000050514"/>
    </source>
</evidence>
<keyword evidence="4" id="KW-1185">Reference proteome</keyword>
<dbReference type="EMBL" id="LGHJ01000004">
    <property type="protein sequence ID" value="KPL78568.1"/>
    <property type="molecule type" value="Genomic_DNA"/>
</dbReference>
<dbReference type="Proteomes" id="UP000050514">
    <property type="component" value="Unassembled WGS sequence"/>
</dbReference>
<keyword evidence="1" id="KW-0732">Signal</keyword>
<proteinExistence type="predicted"/>
<evidence type="ECO:0000259" key="2">
    <source>
        <dbReference type="Pfam" id="PF17115"/>
    </source>
</evidence>
<dbReference type="OrthoDB" id="159197at2"/>
<feature type="signal peptide" evidence="1">
    <location>
        <begin position="1"/>
        <end position="24"/>
    </location>
</feature>
<evidence type="ECO:0000256" key="1">
    <source>
        <dbReference type="SAM" id="SignalP"/>
    </source>
</evidence>
<dbReference type="InterPro" id="IPR031346">
    <property type="entry name" value="DUF2154_N"/>
</dbReference>
<feature type="domain" description="DUF2154" evidence="2">
    <location>
        <begin position="49"/>
        <end position="134"/>
    </location>
</feature>